<feature type="compositionally biased region" description="Basic residues" evidence="1">
    <location>
        <begin position="1"/>
        <end position="12"/>
    </location>
</feature>
<feature type="compositionally biased region" description="Basic and acidic residues" evidence="1">
    <location>
        <begin position="29"/>
        <end position="39"/>
    </location>
</feature>
<reference evidence="2 3" key="1">
    <citation type="submission" date="2018-10" db="EMBL/GenBank/DDBJ databases">
        <title>Falsibacillus sp. genome draft.</title>
        <authorList>
            <person name="Shi S."/>
        </authorList>
    </citation>
    <scope>NUCLEOTIDE SEQUENCE [LARGE SCALE GENOMIC DNA]</scope>
    <source>
        <strain evidence="2 3">GY 10110</strain>
    </source>
</reference>
<accession>A0A3L7JYH3</accession>
<dbReference type="EMBL" id="RCVZ01000007">
    <property type="protein sequence ID" value="RLQ95159.1"/>
    <property type="molecule type" value="Genomic_DNA"/>
</dbReference>
<proteinExistence type="predicted"/>
<keyword evidence="3" id="KW-1185">Reference proteome</keyword>
<evidence type="ECO:0000313" key="2">
    <source>
        <dbReference type="EMBL" id="RLQ95159.1"/>
    </source>
</evidence>
<organism evidence="2 3">
    <name type="scientific">Falsibacillus albus</name>
    <dbReference type="NCBI Taxonomy" id="2478915"/>
    <lineage>
        <taxon>Bacteria</taxon>
        <taxon>Bacillati</taxon>
        <taxon>Bacillota</taxon>
        <taxon>Bacilli</taxon>
        <taxon>Bacillales</taxon>
        <taxon>Bacillaceae</taxon>
        <taxon>Falsibacillus</taxon>
    </lineage>
</organism>
<dbReference type="OrthoDB" id="2706737at2"/>
<comment type="caution">
    <text evidence="2">The sequence shown here is derived from an EMBL/GenBank/DDBJ whole genome shotgun (WGS) entry which is preliminary data.</text>
</comment>
<dbReference type="AlphaFoldDB" id="A0A3L7JYH3"/>
<dbReference type="Proteomes" id="UP000276770">
    <property type="component" value="Unassembled WGS sequence"/>
</dbReference>
<evidence type="ECO:0000313" key="3">
    <source>
        <dbReference type="Proteomes" id="UP000276770"/>
    </source>
</evidence>
<dbReference type="RefSeq" id="WP_121680815.1">
    <property type="nucleotide sequence ID" value="NZ_RCVZ01000007.1"/>
</dbReference>
<name>A0A3L7JYH3_9BACI</name>
<sequence>MSKKNHTNRGNKHSGVSPQGYAEDTEFAQEPKSKLENAAKKATKK</sequence>
<gene>
    <name evidence="2" type="ORF">D9X91_11725</name>
</gene>
<protein>
    <submittedName>
        <fullName evidence="2">Small, acid-soluble spore protein L</fullName>
    </submittedName>
</protein>
<evidence type="ECO:0000256" key="1">
    <source>
        <dbReference type="SAM" id="MobiDB-lite"/>
    </source>
</evidence>
<feature type="region of interest" description="Disordered" evidence="1">
    <location>
        <begin position="1"/>
        <end position="45"/>
    </location>
</feature>